<dbReference type="AlphaFoldDB" id="A0A366H417"/>
<comment type="caution">
    <text evidence="2">The sequence shown here is derived from an EMBL/GenBank/DDBJ whole genome shotgun (WGS) entry which is preliminary data.</text>
</comment>
<gene>
    <name evidence="2" type="ORF">DES53_11655</name>
</gene>
<dbReference type="Proteomes" id="UP000253426">
    <property type="component" value="Unassembled WGS sequence"/>
</dbReference>
<evidence type="ECO:0000313" key="3">
    <source>
        <dbReference type="Proteomes" id="UP000253426"/>
    </source>
</evidence>
<name>A0A366H417_9BACT</name>
<proteinExistence type="predicted"/>
<reference evidence="2 3" key="1">
    <citation type="submission" date="2018-06" db="EMBL/GenBank/DDBJ databases">
        <title>Genomic Encyclopedia of Type Strains, Phase IV (KMG-IV): sequencing the most valuable type-strain genomes for metagenomic binning, comparative biology and taxonomic classification.</title>
        <authorList>
            <person name="Goeker M."/>
        </authorList>
    </citation>
    <scope>NUCLEOTIDE SEQUENCE [LARGE SCALE GENOMIC DNA]</scope>
    <source>
        <strain evidence="2 3">DSM 25532</strain>
    </source>
</reference>
<keyword evidence="3" id="KW-1185">Reference proteome</keyword>
<dbReference type="RefSeq" id="WP_113961849.1">
    <property type="nucleotide sequence ID" value="NZ_QNRR01000016.1"/>
</dbReference>
<sequence>MKTHLTHGLFVLALPCFTLGLAAADTTNPATPTLKTETFDKDPGWEQHQNLVEIKKAPMVKQDFGYSTTAFASDTAGEIGGSITRTTRPAHYGEKISPCTLGNKLRAPKVVRPLRVRSVR</sequence>
<keyword evidence="1" id="KW-0732">Signal</keyword>
<evidence type="ECO:0000256" key="1">
    <source>
        <dbReference type="SAM" id="SignalP"/>
    </source>
</evidence>
<dbReference type="EMBL" id="QNRR01000016">
    <property type="protein sequence ID" value="RBP36616.1"/>
    <property type="molecule type" value="Genomic_DNA"/>
</dbReference>
<feature type="chain" id="PRO_5016803190" evidence="1">
    <location>
        <begin position="24"/>
        <end position="120"/>
    </location>
</feature>
<protein>
    <submittedName>
        <fullName evidence="2">Uncharacterized protein</fullName>
    </submittedName>
</protein>
<evidence type="ECO:0000313" key="2">
    <source>
        <dbReference type="EMBL" id="RBP36616.1"/>
    </source>
</evidence>
<organism evidence="2 3">
    <name type="scientific">Roseimicrobium gellanilyticum</name>
    <dbReference type="NCBI Taxonomy" id="748857"/>
    <lineage>
        <taxon>Bacteria</taxon>
        <taxon>Pseudomonadati</taxon>
        <taxon>Verrucomicrobiota</taxon>
        <taxon>Verrucomicrobiia</taxon>
        <taxon>Verrucomicrobiales</taxon>
        <taxon>Verrucomicrobiaceae</taxon>
        <taxon>Roseimicrobium</taxon>
    </lineage>
</organism>
<dbReference type="OrthoDB" id="182273at2"/>
<accession>A0A366H417</accession>
<feature type="signal peptide" evidence="1">
    <location>
        <begin position="1"/>
        <end position="23"/>
    </location>
</feature>